<keyword evidence="1" id="KW-0067">ATP-binding</keyword>
<keyword evidence="1" id="KW-0547">Nucleotide-binding</keyword>
<evidence type="ECO:0000313" key="1">
    <source>
        <dbReference type="EMBL" id="WAJ28338.1"/>
    </source>
</evidence>
<accession>A0ACD4NND5</accession>
<organism evidence="1 2">
    <name type="scientific">Antarcticirhabdus aurantiaca</name>
    <dbReference type="NCBI Taxonomy" id="2606717"/>
    <lineage>
        <taxon>Bacteria</taxon>
        <taxon>Pseudomonadati</taxon>
        <taxon>Pseudomonadota</taxon>
        <taxon>Alphaproteobacteria</taxon>
        <taxon>Hyphomicrobiales</taxon>
        <taxon>Aurantimonadaceae</taxon>
        <taxon>Antarcticirhabdus</taxon>
    </lineage>
</organism>
<name>A0ACD4NND5_9HYPH</name>
<protein>
    <submittedName>
        <fullName evidence="1">ATP-binding protein</fullName>
    </submittedName>
</protein>
<sequence>MRSWWYRSLSGQLVAALLGALVLSQVVFFLFVLQDRRQFLEANNRAEFINRAQSLSRLVSSLPADVREAVTRSANTEHTRFWIAAAVEPTSSAWVTQMRDRFATPLNRLLGTSPEAIGHGARSHQGAAEAMAAVKVVETRSPPTGWPSDLPQEATAVTLDDGIGKGIVVPLDDGTRLNAAYYSVLSGSIFSTPFPVRAVLTAGLVVLVSLTVVRRITEPLARLTRVAETVGRGQLTEIVPQTGPDDIRHLAEAFNRMQDRLQRFVEDRTRMLAAIGHDLRTPLTTMKLRTEFIVDKDLQARMFATIDEMRVMTEAILALARQESTSEPTRLVDLGTLVESLCEDLAEVGDDVRFEGSGRITCRCRPDSLRRGLRNLVENAVRYGGEARVSLEQTVDTVRIIVRDRGPGIPVDRMEDVFTPFVRLEGSRNIETGGAGLGLSIARAIARHHGGDILLRGRALGLEAVFELPR</sequence>
<gene>
    <name evidence="1" type="ORF">OXU80_26595</name>
</gene>
<evidence type="ECO:0000313" key="2">
    <source>
        <dbReference type="Proteomes" id="UP001163223"/>
    </source>
</evidence>
<proteinExistence type="predicted"/>
<dbReference type="Proteomes" id="UP001163223">
    <property type="component" value="Chromosome"/>
</dbReference>
<keyword evidence="2" id="KW-1185">Reference proteome</keyword>
<reference evidence="1" key="1">
    <citation type="submission" date="2022-11" db="EMBL/GenBank/DDBJ databases">
        <title>beta-Carotene-producing bacterium, Jeongeuplla avenae sp. nov., alleviates the salt stress of Arabidopsis seedlings.</title>
        <authorList>
            <person name="Jiang L."/>
            <person name="Lee J."/>
        </authorList>
    </citation>
    <scope>NUCLEOTIDE SEQUENCE</scope>
    <source>
        <strain evidence="1">DY_R2A_6</strain>
    </source>
</reference>
<dbReference type="EMBL" id="CP113520">
    <property type="protein sequence ID" value="WAJ28338.1"/>
    <property type="molecule type" value="Genomic_DNA"/>
</dbReference>